<dbReference type="PANTHER" id="PTHR42982:SF1">
    <property type="entry name" value="SEC-INDEPENDENT PROTEIN TRANSLOCASE PROTEIN TATA"/>
    <property type="match status" value="1"/>
</dbReference>
<dbReference type="OrthoDB" id="9813726at2"/>
<evidence type="ECO:0000256" key="4">
    <source>
        <dbReference type="ARBA" id="ARBA00022692"/>
    </source>
</evidence>
<dbReference type="GO" id="GO:0043953">
    <property type="term" value="P:protein transport by the Tat complex"/>
    <property type="evidence" value="ECO:0007669"/>
    <property type="project" value="UniProtKB-UniRule"/>
</dbReference>
<evidence type="ECO:0000256" key="9">
    <source>
        <dbReference type="HAMAP-Rule" id="MF_00236"/>
    </source>
</evidence>
<evidence type="ECO:0000256" key="7">
    <source>
        <dbReference type="ARBA" id="ARBA00023010"/>
    </source>
</evidence>
<dbReference type="RefSeq" id="WP_096258627.1">
    <property type="nucleotide sequence ID" value="NZ_BDME01000001.1"/>
</dbReference>
<keyword evidence="6 9" id="KW-1133">Transmembrane helix</keyword>
<comment type="function">
    <text evidence="9">Part of the twin-arginine translocation (Tat) system that transports large folded proteins containing a characteristic twin-arginine motif in their signal peptide across membranes. TatA could form the protein-conducting channel of the Tat system.</text>
</comment>
<dbReference type="InterPro" id="IPR003369">
    <property type="entry name" value="TatA/B/E"/>
</dbReference>
<evidence type="ECO:0000313" key="10">
    <source>
        <dbReference type="EMBL" id="GAX87493.1"/>
    </source>
</evidence>
<evidence type="ECO:0000256" key="8">
    <source>
        <dbReference type="ARBA" id="ARBA00023136"/>
    </source>
</evidence>
<dbReference type="HAMAP" id="MF_00236">
    <property type="entry name" value="TatA_E"/>
    <property type="match status" value="1"/>
</dbReference>
<accession>A0A292YDN0</accession>
<sequence length="80" mass="8795">MGIGTWQIIVILVIVLLLFGGKKIPELAQGLGKGIKNFKDAVKEGEEETSKNVEKVEKIEENKNVTDATVEKTEKKDVNA</sequence>
<dbReference type="GO" id="GO:0033281">
    <property type="term" value="C:TAT protein transport complex"/>
    <property type="evidence" value="ECO:0007669"/>
    <property type="project" value="UniProtKB-UniRule"/>
</dbReference>
<comment type="subcellular location">
    <subcellularLocation>
        <location evidence="1 9">Cell membrane</location>
        <topology evidence="1 9">Single-pass membrane protein</topology>
    </subcellularLocation>
</comment>
<dbReference type="NCBIfam" id="TIGR01411">
    <property type="entry name" value="tatAE"/>
    <property type="match status" value="1"/>
</dbReference>
<comment type="similarity">
    <text evidence="9">Belongs to the TatA/E family.</text>
</comment>
<evidence type="ECO:0000256" key="5">
    <source>
        <dbReference type="ARBA" id="ARBA00022927"/>
    </source>
</evidence>
<comment type="caution">
    <text evidence="10">The sequence shown here is derived from an EMBL/GenBank/DDBJ whole genome shotgun (WGS) entry which is preliminary data.</text>
</comment>
<protein>
    <recommendedName>
        <fullName evidence="9">Sec-independent protein translocase protein TatA</fullName>
    </recommendedName>
</protein>
<dbReference type="EMBL" id="BDME01000001">
    <property type="protein sequence ID" value="GAX87493.1"/>
    <property type="molecule type" value="Genomic_DNA"/>
</dbReference>
<keyword evidence="7 9" id="KW-0811">Translocation</keyword>
<dbReference type="InterPro" id="IPR006312">
    <property type="entry name" value="TatA/E"/>
</dbReference>
<keyword evidence="2 9" id="KW-0813">Transport</keyword>
<proteinExistence type="inferred from homology"/>
<keyword evidence="5 9" id="KW-0653">Protein transport</keyword>
<dbReference type="Proteomes" id="UP000217944">
    <property type="component" value="Unassembled WGS sequence"/>
</dbReference>
<organism evidence="10 11">
    <name type="scientific">Lebetimonas natsushimae</name>
    <dbReference type="NCBI Taxonomy" id="1936991"/>
    <lineage>
        <taxon>Bacteria</taxon>
        <taxon>Pseudomonadati</taxon>
        <taxon>Campylobacterota</taxon>
        <taxon>Epsilonproteobacteria</taxon>
        <taxon>Nautiliales</taxon>
        <taxon>Nautiliaceae</taxon>
        <taxon>Lebetimonas</taxon>
    </lineage>
</organism>
<evidence type="ECO:0000256" key="3">
    <source>
        <dbReference type="ARBA" id="ARBA00022475"/>
    </source>
</evidence>
<evidence type="ECO:0000256" key="6">
    <source>
        <dbReference type="ARBA" id="ARBA00022989"/>
    </source>
</evidence>
<name>A0A292YDN0_9BACT</name>
<evidence type="ECO:0000256" key="2">
    <source>
        <dbReference type="ARBA" id="ARBA00022448"/>
    </source>
</evidence>
<keyword evidence="8 9" id="KW-0472">Membrane</keyword>
<reference evidence="10 11" key="1">
    <citation type="journal article" date="2017" name="Syst. Appl. Microbiol.">
        <title>Lebetimonas natsushimae sp. nov., a novel strictly anaerobic, moderately thermophilic chemoautotroph isolated from a deep-sea hydrothermal vent polychaete nest in the Mid-Okinawa Trough.</title>
        <authorList>
            <person name="Nagata R."/>
            <person name="Takaki Y."/>
            <person name="Tame A."/>
            <person name="Nunoura T."/>
            <person name="Muto H."/>
            <person name="Mino S."/>
            <person name="Sawayama S."/>
            <person name="Takai K."/>
            <person name="Nakagawa S."/>
        </authorList>
    </citation>
    <scope>NUCLEOTIDE SEQUENCE [LARGE SCALE GENOMIC DNA]</scope>
    <source>
        <strain evidence="10 11">HS1857</strain>
    </source>
</reference>
<evidence type="ECO:0000256" key="1">
    <source>
        <dbReference type="ARBA" id="ARBA00004162"/>
    </source>
</evidence>
<dbReference type="Gene3D" id="1.20.5.3310">
    <property type="match status" value="1"/>
</dbReference>
<gene>
    <name evidence="9" type="primary">tatA</name>
    <name evidence="10" type="ORF">LNAT_P0789</name>
</gene>
<keyword evidence="11" id="KW-1185">Reference proteome</keyword>
<keyword evidence="3 9" id="KW-1003">Cell membrane</keyword>
<dbReference type="GO" id="GO:0008320">
    <property type="term" value="F:protein transmembrane transporter activity"/>
    <property type="evidence" value="ECO:0007669"/>
    <property type="project" value="UniProtKB-UniRule"/>
</dbReference>
<keyword evidence="4 9" id="KW-0812">Transmembrane</keyword>
<comment type="subunit">
    <text evidence="9">Forms a complex with TatC.</text>
</comment>
<dbReference type="Pfam" id="PF02416">
    <property type="entry name" value="TatA_B_E"/>
    <property type="match status" value="1"/>
</dbReference>
<dbReference type="PANTHER" id="PTHR42982">
    <property type="entry name" value="SEC-INDEPENDENT PROTEIN TRANSLOCASE PROTEIN TATA"/>
    <property type="match status" value="1"/>
</dbReference>
<dbReference type="AlphaFoldDB" id="A0A292YDN0"/>
<feature type="transmembrane region" description="Helical" evidence="9">
    <location>
        <begin position="6"/>
        <end position="24"/>
    </location>
</feature>
<evidence type="ECO:0000313" key="11">
    <source>
        <dbReference type="Proteomes" id="UP000217944"/>
    </source>
</evidence>